<keyword evidence="3" id="KW-0812">Transmembrane</keyword>
<dbReference type="SMART" id="SM00421">
    <property type="entry name" value="HTH_LUXR"/>
    <property type="match status" value="1"/>
</dbReference>
<keyword evidence="2" id="KW-0175">Coiled coil</keyword>
<keyword evidence="3" id="KW-1133">Transmembrane helix</keyword>
<evidence type="ECO:0000256" key="1">
    <source>
        <dbReference type="ARBA" id="ARBA00022553"/>
    </source>
</evidence>
<dbReference type="Gene3D" id="2.130.10.10">
    <property type="entry name" value="YVTN repeat-like/Quinoprotein amine dehydrogenase"/>
    <property type="match status" value="2"/>
</dbReference>
<evidence type="ECO:0000313" key="6">
    <source>
        <dbReference type="Proteomes" id="UP000199673"/>
    </source>
</evidence>
<dbReference type="GO" id="GO:0006355">
    <property type="term" value="P:regulation of DNA-templated transcription"/>
    <property type="evidence" value="ECO:0007669"/>
    <property type="project" value="InterPro"/>
</dbReference>
<dbReference type="InterPro" id="IPR000792">
    <property type="entry name" value="Tscrpt_reg_LuxR_C"/>
</dbReference>
<organism evidence="5 6">
    <name type="scientific">Algoriphagus locisalis</name>
    <dbReference type="NCBI Taxonomy" id="305507"/>
    <lineage>
        <taxon>Bacteria</taxon>
        <taxon>Pseudomonadati</taxon>
        <taxon>Bacteroidota</taxon>
        <taxon>Cytophagia</taxon>
        <taxon>Cytophagales</taxon>
        <taxon>Cyclobacteriaceae</taxon>
        <taxon>Algoriphagus</taxon>
    </lineage>
</organism>
<sequence length="976" mass="112282">MEHNLFTNSYLFQMKNVLLTFLLLFASTLDGISQSELATPNIKNFTNKIYAGGLQNWGATQDEHGVIYFGNNEGLLTFNGSFWARYQLPNQTIIRSMKFDSNKRLFVGGQDEIGYFQAELNGQLKFHSLKPLIPESDRSFSDIWKVEMREDEFFFLEHDRIFHFKNDVMQVFTSEVEWLYLGVVRDRVFAQDKEAGLMEYSNGVWKKVFGKAVPELPPIVSILPYKENKLLISTVADGMFLMDKTTVVPFNTSVDKLLKESWVNAVTQINSNSYAVGTKSSGVLLLDAEGKLKQQFTYSHGLQTNNVRNIFVDRDFGLWIGLDDGIDYIDFQNPIKEIQPDPSKGVSGYSSLIHRDQLYLGTSDGLYKFSMSSKESDMSLTQGEFSLIPGSEGQVWNIQEINNRLLMGHENGAFEIVRDRSIPIFKSTGTWIFQPSTAIYPSQKIFVGTYKGMQALEDDGKRLHVLGPVGELTESLRFLKMQFRTGELWGSHPYRGVYRQQLSTDFSSIEKTNIYTKKDGLPSDLYNYAFEVKNRILIATESGIYEFDSAAEQFHASELFNGVLKNQSIQYLKEDQQGNVWFVSNKKIGVFDYDLPTDKLPFTVIHLPELNNQIIGGHEFIHSIDPRNILIGSNKGFIHINYEEYSKRVSPPSSWIAKVSLIGIQDSIIYSLHPGEVANYNTKIPELPHNLNSIHFEYTSTSFRQMGNLEFSFQLKGFDKDWSEWTIKNEKDYTNLSAGTYTFEVKSRNNLSNVSEITSFQFTVLPAWYETIWAYLLYSILLLSVIIWFFRRQNRKHTLIQKHLRDKHSLALERSEREIVQLRNEKLQSEINFKNQELGSSTMQLLQRGKVLSKIKEELMAENQETLDTKKVIRLINEVERSEDDWDRFAVHFDHVHSDFLTKLKEKFPSLTANELKLCAFLKMNLSSKEIADLMSISLKAVEVGRYRLRKKLMINTEVNLHDFLIQATNTPTTSG</sequence>
<dbReference type="InterPro" id="IPR016032">
    <property type="entry name" value="Sig_transdc_resp-reg_C-effctor"/>
</dbReference>
<dbReference type="InterPro" id="IPR015943">
    <property type="entry name" value="WD40/YVTN_repeat-like_dom_sf"/>
</dbReference>
<keyword evidence="3" id="KW-0472">Membrane</keyword>
<dbReference type="GO" id="GO:0000155">
    <property type="term" value="F:phosphorelay sensor kinase activity"/>
    <property type="evidence" value="ECO:0007669"/>
    <property type="project" value="TreeGrafter"/>
</dbReference>
<dbReference type="Proteomes" id="UP000199673">
    <property type="component" value="Unassembled WGS sequence"/>
</dbReference>
<dbReference type="GO" id="GO:0003677">
    <property type="term" value="F:DNA binding"/>
    <property type="evidence" value="ECO:0007669"/>
    <property type="project" value="InterPro"/>
</dbReference>
<reference evidence="6" key="1">
    <citation type="submission" date="2016-10" db="EMBL/GenBank/DDBJ databases">
        <authorList>
            <person name="Varghese N."/>
            <person name="Submissions S."/>
        </authorList>
    </citation>
    <scope>NUCLEOTIDE SEQUENCE [LARGE SCALE GENOMIC DNA]</scope>
    <source>
        <strain evidence="6">DSM 23445</strain>
    </source>
</reference>
<name>A0A1I7E427_9BACT</name>
<dbReference type="InterPro" id="IPR013783">
    <property type="entry name" value="Ig-like_fold"/>
</dbReference>
<dbReference type="RefSeq" id="WP_244545591.1">
    <property type="nucleotide sequence ID" value="NZ_FPBF01000010.1"/>
</dbReference>
<proteinExistence type="predicted"/>
<dbReference type="PANTHER" id="PTHR43547">
    <property type="entry name" value="TWO-COMPONENT HISTIDINE KINASE"/>
    <property type="match status" value="1"/>
</dbReference>
<dbReference type="InterPro" id="IPR011123">
    <property type="entry name" value="Y_Y_Y"/>
</dbReference>
<dbReference type="Gene3D" id="2.60.40.10">
    <property type="entry name" value="Immunoglobulins"/>
    <property type="match status" value="1"/>
</dbReference>
<evidence type="ECO:0000313" key="5">
    <source>
        <dbReference type="EMBL" id="SFU18674.1"/>
    </source>
</evidence>
<feature type="coiled-coil region" evidence="2">
    <location>
        <begin position="805"/>
        <end position="837"/>
    </location>
</feature>
<dbReference type="STRING" id="305507.SAMN04489724_0004"/>
<feature type="transmembrane region" description="Helical" evidence="3">
    <location>
        <begin position="772"/>
        <end position="790"/>
    </location>
</feature>
<keyword evidence="6" id="KW-1185">Reference proteome</keyword>
<dbReference type="SUPFAM" id="SSF63829">
    <property type="entry name" value="Calcium-dependent phosphotriesterase"/>
    <property type="match status" value="1"/>
</dbReference>
<evidence type="ECO:0000256" key="3">
    <source>
        <dbReference type="SAM" id="Phobius"/>
    </source>
</evidence>
<evidence type="ECO:0000259" key="4">
    <source>
        <dbReference type="SMART" id="SM00421"/>
    </source>
</evidence>
<dbReference type="InterPro" id="IPR036388">
    <property type="entry name" value="WH-like_DNA-bd_sf"/>
</dbReference>
<dbReference type="SUPFAM" id="SSF46894">
    <property type="entry name" value="C-terminal effector domain of the bipartite response regulators"/>
    <property type="match status" value="1"/>
</dbReference>
<keyword evidence="1" id="KW-0597">Phosphoprotein</keyword>
<feature type="domain" description="HTH luxR-type" evidence="4">
    <location>
        <begin position="908"/>
        <end position="965"/>
    </location>
</feature>
<dbReference type="AlphaFoldDB" id="A0A1I7E427"/>
<protein>
    <submittedName>
        <fullName evidence="5">Y_Y_Y domain-containing protein</fullName>
    </submittedName>
</protein>
<evidence type="ECO:0000256" key="2">
    <source>
        <dbReference type="SAM" id="Coils"/>
    </source>
</evidence>
<gene>
    <name evidence="5" type="ORF">SAMN04489724_0004</name>
</gene>
<accession>A0A1I7E427</accession>
<dbReference type="EMBL" id="FPBF01000010">
    <property type="protein sequence ID" value="SFU18674.1"/>
    <property type="molecule type" value="Genomic_DNA"/>
</dbReference>
<dbReference type="PANTHER" id="PTHR43547:SF2">
    <property type="entry name" value="HYBRID SIGNAL TRANSDUCTION HISTIDINE KINASE C"/>
    <property type="match status" value="1"/>
</dbReference>
<dbReference type="Gene3D" id="1.10.10.10">
    <property type="entry name" value="Winged helix-like DNA-binding domain superfamily/Winged helix DNA-binding domain"/>
    <property type="match status" value="1"/>
</dbReference>
<dbReference type="Pfam" id="PF07495">
    <property type="entry name" value="Y_Y_Y"/>
    <property type="match status" value="1"/>
</dbReference>